<dbReference type="GO" id="GO:0003954">
    <property type="term" value="F:NADH dehydrogenase activity"/>
    <property type="evidence" value="ECO:0007669"/>
    <property type="project" value="TreeGrafter"/>
</dbReference>
<dbReference type="PANTHER" id="PTHR43507">
    <property type="entry name" value="NADH-UBIQUINONE OXIDOREDUCTASE CHAIN 4"/>
    <property type="match status" value="1"/>
</dbReference>
<dbReference type="EMBL" id="MH590355">
    <property type="protein sequence ID" value="QBB09954.1"/>
    <property type="molecule type" value="Genomic_DNA"/>
</dbReference>
<keyword evidence="2" id="KW-0934">Plastid</keyword>
<dbReference type="GO" id="GO:0008137">
    <property type="term" value="F:NADH dehydrogenase (ubiquinone) activity"/>
    <property type="evidence" value="ECO:0007669"/>
    <property type="project" value="InterPro"/>
</dbReference>
<dbReference type="AlphaFoldDB" id="A0A411GVE9"/>
<feature type="transmembrane region" description="Helical" evidence="1">
    <location>
        <begin position="7"/>
        <end position="25"/>
    </location>
</feature>
<keyword evidence="1" id="KW-1133">Transmembrane helix</keyword>
<name>A0A411GVE9_9ASPA</name>
<dbReference type="GO" id="GO:0048039">
    <property type="term" value="F:ubiquinone binding"/>
    <property type="evidence" value="ECO:0007669"/>
    <property type="project" value="TreeGrafter"/>
</dbReference>
<evidence type="ECO:0000313" key="2">
    <source>
        <dbReference type="EMBL" id="QBB09954.1"/>
    </source>
</evidence>
<sequence length="72" mass="8779">MTSYFPWLTILLVLPIFAGSSIVFFPHRGWWYTLCILELLLMTYVFYYHFQLDDPLTQLKKDSKWINPFDFH</sequence>
<geneLocation type="chloroplast" evidence="2"/>
<dbReference type="InterPro" id="IPR003918">
    <property type="entry name" value="NADH_UbQ_OxRdtase"/>
</dbReference>
<dbReference type="GO" id="GO:0009507">
    <property type="term" value="C:chloroplast"/>
    <property type="evidence" value="ECO:0007669"/>
    <property type="project" value="TreeGrafter"/>
</dbReference>
<protein>
    <submittedName>
        <fullName evidence="2">NADH-plastoquinone oxidoreductase subunit 4</fullName>
    </submittedName>
</protein>
<proteinExistence type="predicted"/>
<keyword evidence="1" id="KW-0472">Membrane</keyword>
<reference evidence="2" key="1">
    <citation type="submission" date="2018-07" db="EMBL/GenBank/DDBJ databases">
        <title>Thirteen new plastid genomes from mixotrophic and autotrophic species provide insights into heterotrophy evolution in Neottieae orchids.</title>
        <authorList>
            <person name="Lallemand F."/>
            <person name="Logacheva M."/>
            <person name="Le Clainche I."/>
            <person name="Berard A."/>
            <person name="Zheleznaia E."/>
            <person name="Le Paslier M.-C."/>
            <person name="Selosse M.-A."/>
        </authorList>
    </citation>
    <scope>NUCLEOTIDE SEQUENCE</scope>
    <source>
        <tissue evidence="2">Leaf</tissue>
    </source>
</reference>
<evidence type="ECO:0000256" key="1">
    <source>
        <dbReference type="SAM" id="Phobius"/>
    </source>
</evidence>
<feature type="transmembrane region" description="Helical" evidence="1">
    <location>
        <begin position="31"/>
        <end position="50"/>
    </location>
</feature>
<organism evidence="2">
    <name type="scientific">Limodorum abortivum</name>
    <dbReference type="NCBI Taxonomy" id="242627"/>
    <lineage>
        <taxon>Eukaryota</taxon>
        <taxon>Viridiplantae</taxon>
        <taxon>Streptophyta</taxon>
        <taxon>Embryophyta</taxon>
        <taxon>Tracheophyta</taxon>
        <taxon>Spermatophyta</taxon>
        <taxon>Magnoliopsida</taxon>
        <taxon>Liliopsida</taxon>
        <taxon>Asparagales</taxon>
        <taxon>Orchidaceae</taxon>
        <taxon>Epidendroideae</taxon>
        <taxon>Neottieae</taxon>
        <taxon>Limodorum</taxon>
    </lineage>
</organism>
<accession>A0A411GVE9</accession>
<dbReference type="PANTHER" id="PTHR43507:SF21">
    <property type="entry name" value="NAD(P)H-QUINONE OXIDOREDUCTASE CHAIN 4, CHLOROPLASTIC"/>
    <property type="match status" value="1"/>
</dbReference>
<keyword evidence="2" id="KW-0150">Chloroplast</keyword>
<dbReference type="GO" id="GO:0042773">
    <property type="term" value="P:ATP synthesis coupled electron transport"/>
    <property type="evidence" value="ECO:0007669"/>
    <property type="project" value="InterPro"/>
</dbReference>
<gene>
    <name evidence="2" type="primary">ndhD</name>
</gene>
<dbReference type="GO" id="GO:0015990">
    <property type="term" value="P:electron transport coupled proton transport"/>
    <property type="evidence" value="ECO:0007669"/>
    <property type="project" value="TreeGrafter"/>
</dbReference>
<keyword evidence="1" id="KW-0812">Transmembrane</keyword>